<proteinExistence type="predicted"/>
<sequence length="237" mass="27305">MDRTGQDQVSSEEPNYRSGRPVCKTTFRAASPCLRQFPLETVDYALPETIHAKAPLINERTREILDQYGLLDDETEVRIAYRRREDSFSDRGFRTLLVVTKWSTDDAGQKWTKAVEDMVALVDETFQTPAHAQIVLEVEMIAPQRLLPGYLDAVPNRPDLRAAWPRISSIVRDRLAAHEATFNRNPITVYISVFYESDETQWDGVVDDIRSNLRNDGWAELSIHIQPNEIFTGLWYF</sequence>
<protein>
    <submittedName>
        <fullName evidence="2">Uncharacterized protein</fullName>
    </submittedName>
</protein>
<gene>
    <name evidence="2" type="ORF">EDB81DRAFT_928158</name>
</gene>
<evidence type="ECO:0000313" key="3">
    <source>
        <dbReference type="Proteomes" id="UP000738349"/>
    </source>
</evidence>
<dbReference type="AlphaFoldDB" id="A0A9P9FA20"/>
<dbReference type="Proteomes" id="UP000738349">
    <property type="component" value="Unassembled WGS sequence"/>
</dbReference>
<evidence type="ECO:0000313" key="2">
    <source>
        <dbReference type="EMBL" id="KAH7156178.1"/>
    </source>
</evidence>
<feature type="region of interest" description="Disordered" evidence="1">
    <location>
        <begin position="1"/>
        <end position="20"/>
    </location>
</feature>
<evidence type="ECO:0000256" key="1">
    <source>
        <dbReference type="SAM" id="MobiDB-lite"/>
    </source>
</evidence>
<comment type="caution">
    <text evidence="2">The sequence shown here is derived from an EMBL/GenBank/DDBJ whole genome shotgun (WGS) entry which is preliminary data.</text>
</comment>
<dbReference type="EMBL" id="JAGMUV010000005">
    <property type="protein sequence ID" value="KAH7156178.1"/>
    <property type="molecule type" value="Genomic_DNA"/>
</dbReference>
<keyword evidence="3" id="KW-1185">Reference proteome</keyword>
<feature type="compositionally biased region" description="Polar residues" evidence="1">
    <location>
        <begin position="1"/>
        <end position="13"/>
    </location>
</feature>
<organism evidence="2 3">
    <name type="scientific">Dactylonectria macrodidyma</name>
    <dbReference type="NCBI Taxonomy" id="307937"/>
    <lineage>
        <taxon>Eukaryota</taxon>
        <taxon>Fungi</taxon>
        <taxon>Dikarya</taxon>
        <taxon>Ascomycota</taxon>
        <taxon>Pezizomycotina</taxon>
        <taxon>Sordariomycetes</taxon>
        <taxon>Hypocreomycetidae</taxon>
        <taxon>Hypocreales</taxon>
        <taxon>Nectriaceae</taxon>
        <taxon>Dactylonectria</taxon>
    </lineage>
</organism>
<reference evidence="2" key="1">
    <citation type="journal article" date="2021" name="Nat. Commun.">
        <title>Genetic determinants of endophytism in the Arabidopsis root mycobiome.</title>
        <authorList>
            <person name="Mesny F."/>
            <person name="Miyauchi S."/>
            <person name="Thiergart T."/>
            <person name="Pickel B."/>
            <person name="Atanasova L."/>
            <person name="Karlsson M."/>
            <person name="Huettel B."/>
            <person name="Barry K.W."/>
            <person name="Haridas S."/>
            <person name="Chen C."/>
            <person name="Bauer D."/>
            <person name="Andreopoulos W."/>
            <person name="Pangilinan J."/>
            <person name="LaButti K."/>
            <person name="Riley R."/>
            <person name="Lipzen A."/>
            <person name="Clum A."/>
            <person name="Drula E."/>
            <person name="Henrissat B."/>
            <person name="Kohler A."/>
            <person name="Grigoriev I.V."/>
            <person name="Martin F.M."/>
            <person name="Hacquard S."/>
        </authorList>
    </citation>
    <scope>NUCLEOTIDE SEQUENCE</scope>
    <source>
        <strain evidence="2">MPI-CAGE-AT-0147</strain>
    </source>
</reference>
<accession>A0A9P9FA20</accession>
<dbReference type="OrthoDB" id="5424209at2759"/>
<name>A0A9P9FA20_9HYPO</name>